<evidence type="ECO:0008006" key="3">
    <source>
        <dbReference type="Google" id="ProtNLM"/>
    </source>
</evidence>
<sequence length="103" mass="10675">MAQSGSTSALALASALHSNETLGGLLQRVRASQALLALAAEVLPAGLRDAVRSGPLDDEGWVLLVANAAAAAKLRQVLPAVEALLRQHGHRMAVKVKVLPRQA</sequence>
<gene>
    <name evidence="1" type="ORF">EOE66_16550</name>
</gene>
<dbReference type="AlphaFoldDB" id="A0A437RBX4"/>
<organism evidence="1 2">
    <name type="scientific">Rubrivivax rivuli</name>
    <dbReference type="NCBI Taxonomy" id="1862385"/>
    <lineage>
        <taxon>Bacteria</taxon>
        <taxon>Pseudomonadati</taxon>
        <taxon>Pseudomonadota</taxon>
        <taxon>Betaproteobacteria</taxon>
        <taxon>Burkholderiales</taxon>
        <taxon>Sphaerotilaceae</taxon>
        <taxon>Rubrivivax</taxon>
    </lineage>
</organism>
<name>A0A437RBX4_9BURK</name>
<protein>
    <recommendedName>
        <fullName evidence="3">DUF721 domain-containing protein</fullName>
    </recommendedName>
</protein>
<evidence type="ECO:0000313" key="1">
    <source>
        <dbReference type="EMBL" id="RVU44291.1"/>
    </source>
</evidence>
<keyword evidence="2" id="KW-1185">Reference proteome</keyword>
<dbReference type="EMBL" id="SACR01000005">
    <property type="protein sequence ID" value="RVU44291.1"/>
    <property type="molecule type" value="Genomic_DNA"/>
</dbReference>
<dbReference type="Proteomes" id="UP000285575">
    <property type="component" value="Unassembled WGS sequence"/>
</dbReference>
<comment type="caution">
    <text evidence="1">The sequence shown here is derived from an EMBL/GenBank/DDBJ whole genome shotgun (WGS) entry which is preliminary data.</text>
</comment>
<dbReference type="RefSeq" id="WP_128229839.1">
    <property type="nucleotide sequence ID" value="NZ_SACR01000005.1"/>
</dbReference>
<accession>A0A437RBX4</accession>
<evidence type="ECO:0000313" key="2">
    <source>
        <dbReference type="Proteomes" id="UP000285575"/>
    </source>
</evidence>
<reference evidence="1 2" key="1">
    <citation type="submission" date="2019-01" db="EMBL/GenBank/DDBJ databases">
        <authorList>
            <person name="Chen W.-M."/>
        </authorList>
    </citation>
    <scope>NUCLEOTIDE SEQUENCE [LARGE SCALE GENOMIC DNA]</scope>
    <source>
        <strain evidence="1 2">KYPY4</strain>
    </source>
</reference>
<proteinExistence type="predicted"/>